<dbReference type="InterPro" id="IPR023996">
    <property type="entry name" value="TonB-dep_OMP_SusC/RagA"/>
</dbReference>
<dbReference type="EMBL" id="QTJV01000006">
    <property type="protein sequence ID" value="RFM33734.1"/>
    <property type="molecule type" value="Genomic_DNA"/>
</dbReference>
<sequence>MKKIVSALLLLSLCLGAAAQSRRISGKVTAKDNDSPIPGVSVKTTGKAIGVQTDAQGNFSIEVPEGVTSLEFTYIGYQKITLPISGQTVNAKLESTTSGLNEVVVVGYGTQTKKEFTGAAARISGTLVKDAPVQSFDQALSGRAAGVSIASPNGVLNNPPVIRIRGVNSISLSSYPLVVIDGIPVSTGNISTSTSVPNNPLSDIDPADIESIDVLKDAASTSIYGSRAAAGVLLITTKRGKEGKAKVVYDAWGSLTKAARLPKLLDATGYMKYKNEAVYNAKILGGNENNTSVAAELFFPDYNADGSLVNTNWYDYIYRTAYSQNHNISVSGGNKTTNYYLSANYSNQQGFVVDNEFKRKSLRFNVDHEVTKWLKFRAGGAYNTTFNQSQNTGSLPNSTFLLIGAARLATALAPNVSVYNADGSYNLSSTGTLGMGNNLVTNTLWNAKALFDLSSYTTENDRFQGNVGGTIKLPYHFELNTTYAMDRLRTENNTWLSSQLGSSGYSVGGSATNVSALRNNWDWASTLSFNNKYRKHHVTALFGYDVQKFETTTWGAYATVAADNFFTNYEGSYSTVAASGNGRSEKAFISYFSRVTYDFNNKYFLTANFRRDGNSALGVNSKFGNFGGVSAGWLVSEEGFYKRLNISHIVDNVKLRASWGRVGNGNVSNDYASQSLYSSSLYGSAATWYLSQAGNPDLAWETSKQTNLGLDLGLLNNRIQVEGTWFNNDVNGLILSAPQSASKGIPDNAILMNVGSMYNRGWELGLTASVIRKENFSWDASFNYTHIKNEVTALASGNSDIIGYTHTSSEASNVTRVGYSVGSLYGAKTDGVNPANGRRIFINKAGEKVQYSATVASGESNWTYLDGTTAAAISASDYYLLGNALPKWYGGLSNTFRYKNLDLGINITYAGGNYVMNGTKGTLRDQRFYNNYTDISKRWTTVGQVTDIPRLVYNDQISNGSSYPISANVEKGDFVRLQSLTLGYRVPSKVFGTSGITSARVYASGNNLLLLTGYTGTDPESSSNGNSNTTPGIEKNAVGQGRTFTVGINVGF</sequence>
<keyword evidence="5 9" id="KW-0798">TonB box</keyword>
<evidence type="ECO:0000256" key="1">
    <source>
        <dbReference type="ARBA" id="ARBA00004571"/>
    </source>
</evidence>
<dbReference type="GO" id="GO:0009279">
    <property type="term" value="C:cell outer membrane"/>
    <property type="evidence" value="ECO:0007669"/>
    <property type="project" value="UniProtKB-SubCell"/>
</dbReference>
<keyword evidence="7 8" id="KW-0998">Cell outer membrane</keyword>
<feature type="chain" id="PRO_5017541868" evidence="10">
    <location>
        <begin position="20"/>
        <end position="1052"/>
    </location>
</feature>
<gene>
    <name evidence="13" type="ORF">DXN04_17385</name>
</gene>
<evidence type="ECO:0000256" key="6">
    <source>
        <dbReference type="ARBA" id="ARBA00023136"/>
    </source>
</evidence>
<organism evidence="13 14">
    <name type="scientific">Chitinophaga silvisoli</name>
    <dbReference type="NCBI Taxonomy" id="2291814"/>
    <lineage>
        <taxon>Bacteria</taxon>
        <taxon>Pseudomonadati</taxon>
        <taxon>Bacteroidota</taxon>
        <taxon>Chitinophagia</taxon>
        <taxon>Chitinophagales</taxon>
        <taxon>Chitinophagaceae</taxon>
        <taxon>Chitinophaga</taxon>
    </lineage>
</organism>
<comment type="similarity">
    <text evidence="8 9">Belongs to the TonB-dependent receptor family.</text>
</comment>
<feature type="signal peptide" evidence="10">
    <location>
        <begin position="1"/>
        <end position="19"/>
    </location>
</feature>
<accession>A0A3E1P0T5</accession>
<comment type="caution">
    <text evidence="13">The sequence shown here is derived from an EMBL/GenBank/DDBJ whole genome shotgun (WGS) entry which is preliminary data.</text>
</comment>
<evidence type="ECO:0000256" key="9">
    <source>
        <dbReference type="RuleBase" id="RU003357"/>
    </source>
</evidence>
<dbReference type="Pfam" id="PF00593">
    <property type="entry name" value="TonB_dep_Rec_b-barrel"/>
    <property type="match status" value="1"/>
</dbReference>
<dbReference type="InterPro" id="IPR039426">
    <property type="entry name" value="TonB-dep_rcpt-like"/>
</dbReference>
<dbReference type="SUPFAM" id="SSF49464">
    <property type="entry name" value="Carboxypeptidase regulatory domain-like"/>
    <property type="match status" value="1"/>
</dbReference>
<dbReference type="InterPro" id="IPR037066">
    <property type="entry name" value="Plug_dom_sf"/>
</dbReference>
<name>A0A3E1P0T5_9BACT</name>
<dbReference type="AlphaFoldDB" id="A0A3E1P0T5"/>
<dbReference type="Pfam" id="PF07715">
    <property type="entry name" value="Plug"/>
    <property type="match status" value="1"/>
</dbReference>
<feature type="domain" description="TonB-dependent receptor-like beta-barrel" evidence="11">
    <location>
        <begin position="456"/>
        <end position="1008"/>
    </location>
</feature>
<evidence type="ECO:0000256" key="8">
    <source>
        <dbReference type="PROSITE-ProRule" id="PRU01360"/>
    </source>
</evidence>
<feature type="domain" description="TonB-dependent receptor plug" evidence="12">
    <location>
        <begin position="113"/>
        <end position="232"/>
    </location>
</feature>
<evidence type="ECO:0000256" key="7">
    <source>
        <dbReference type="ARBA" id="ARBA00023237"/>
    </source>
</evidence>
<dbReference type="Pfam" id="PF13715">
    <property type="entry name" value="CarbopepD_reg_2"/>
    <property type="match status" value="1"/>
</dbReference>
<evidence type="ECO:0000256" key="10">
    <source>
        <dbReference type="SAM" id="SignalP"/>
    </source>
</evidence>
<keyword evidence="10" id="KW-0732">Signal</keyword>
<dbReference type="NCBIfam" id="TIGR04056">
    <property type="entry name" value="OMP_RagA_SusC"/>
    <property type="match status" value="1"/>
</dbReference>
<protein>
    <submittedName>
        <fullName evidence="13">SusC/RagA family TonB-linked outer membrane protein</fullName>
    </submittedName>
</protein>
<dbReference type="Gene3D" id="2.170.130.10">
    <property type="entry name" value="TonB-dependent receptor, plug domain"/>
    <property type="match status" value="1"/>
</dbReference>
<dbReference type="Gene3D" id="2.40.170.20">
    <property type="entry name" value="TonB-dependent receptor, beta-barrel domain"/>
    <property type="match status" value="1"/>
</dbReference>
<dbReference type="RefSeq" id="WP_116854656.1">
    <property type="nucleotide sequence ID" value="NZ_QTJV01000006.1"/>
</dbReference>
<evidence type="ECO:0000256" key="4">
    <source>
        <dbReference type="ARBA" id="ARBA00022692"/>
    </source>
</evidence>
<dbReference type="InterPro" id="IPR012910">
    <property type="entry name" value="Plug_dom"/>
</dbReference>
<keyword evidence="4 8" id="KW-0812">Transmembrane</keyword>
<dbReference type="PROSITE" id="PS52016">
    <property type="entry name" value="TONB_DEPENDENT_REC_3"/>
    <property type="match status" value="1"/>
</dbReference>
<dbReference type="InterPro" id="IPR023997">
    <property type="entry name" value="TonB-dep_OMP_SusC/RagA_CS"/>
</dbReference>
<evidence type="ECO:0000259" key="11">
    <source>
        <dbReference type="Pfam" id="PF00593"/>
    </source>
</evidence>
<keyword evidence="3 8" id="KW-1134">Transmembrane beta strand</keyword>
<dbReference type="InterPro" id="IPR036942">
    <property type="entry name" value="Beta-barrel_TonB_sf"/>
</dbReference>
<evidence type="ECO:0000313" key="14">
    <source>
        <dbReference type="Proteomes" id="UP000261174"/>
    </source>
</evidence>
<evidence type="ECO:0000256" key="2">
    <source>
        <dbReference type="ARBA" id="ARBA00022448"/>
    </source>
</evidence>
<dbReference type="Proteomes" id="UP000261174">
    <property type="component" value="Unassembled WGS sequence"/>
</dbReference>
<dbReference type="OrthoDB" id="9768177at2"/>
<evidence type="ECO:0000256" key="3">
    <source>
        <dbReference type="ARBA" id="ARBA00022452"/>
    </source>
</evidence>
<dbReference type="Gene3D" id="2.60.40.1120">
    <property type="entry name" value="Carboxypeptidase-like, regulatory domain"/>
    <property type="match status" value="1"/>
</dbReference>
<keyword evidence="6 8" id="KW-0472">Membrane</keyword>
<dbReference type="InterPro" id="IPR000531">
    <property type="entry name" value="Beta-barrel_TonB"/>
</dbReference>
<evidence type="ECO:0000259" key="12">
    <source>
        <dbReference type="Pfam" id="PF07715"/>
    </source>
</evidence>
<comment type="subcellular location">
    <subcellularLocation>
        <location evidence="1 8">Cell outer membrane</location>
        <topology evidence="1 8">Multi-pass membrane protein</topology>
    </subcellularLocation>
</comment>
<proteinExistence type="inferred from homology"/>
<dbReference type="SUPFAM" id="SSF56935">
    <property type="entry name" value="Porins"/>
    <property type="match status" value="1"/>
</dbReference>
<keyword evidence="14" id="KW-1185">Reference proteome</keyword>
<keyword evidence="2 8" id="KW-0813">Transport</keyword>
<evidence type="ECO:0000313" key="13">
    <source>
        <dbReference type="EMBL" id="RFM33734.1"/>
    </source>
</evidence>
<dbReference type="InterPro" id="IPR008969">
    <property type="entry name" value="CarboxyPept-like_regulatory"/>
</dbReference>
<evidence type="ECO:0000256" key="5">
    <source>
        <dbReference type="ARBA" id="ARBA00023077"/>
    </source>
</evidence>
<dbReference type="NCBIfam" id="TIGR04057">
    <property type="entry name" value="SusC_RagA_signa"/>
    <property type="match status" value="1"/>
</dbReference>
<reference evidence="13 14" key="1">
    <citation type="submission" date="2018-08" db="EMBL/GenBank/DDBJ databases">
        <title>Chitinophaga sp. K20C18050901, a novel bacterium isolated from forest soil.</title>
        <authorList>
            <person name="Wang C."/>
        </authorList>
    </citation>
    <scope>NUCLEOTIDE SEQUENCE [LARGE SCALE GENOMIC DNA]</scope>
    <source>
        <strain evidence="13 14">K20C18050901</strain>
    </source>
</reference>